<dbReference type="AlphaFoldDB" id="A0AAD5Y5D1"/>
<evidence type="ECO:0000313" key="3">
    <source>
        <dbReference type="Proteomes" id="UP001210925"/>
    </source>
</evidence>
<sequence length="171" mass="19521">MSNKIELEIDSDDVLTGADEVERQRQINMFVVTARELYKEDGVDALTDIEVSKWLLGNGGHKDKLTIIFDKSGMRADKEDVKLASYIVPILQKHYPERLSRIPVALYEWISRENYFKRFGGMANDPFEDPESAKQVEKDSAPTQKVLKTNAVADVKVVEELWSAPLEYQDV</sequence>
<dbReference type="Proteomes" id="UP001210925">
    <property type="component" value="Unassembled WGS sequence"/>
</dbReference>
<accession>A0AAD5Y5D1</accession>
<dbReference type="EMBL" id="JADGKB010000015">
    <property type="protein sequence ID" value="KAJ3259847.1"/>
    <property type="molecule type" value="Genomic_DNA"/>
</dbReference>
<dbReference type="SUPFAM" id="SSF52087">
    <property type="entry name" value="CRAL/TRIO domain"/>
    <property type="match status" value="1"/>
</dbReference>
<keyword evidence="3" id="KW-1185">Reference proteome</keyword>
<gene>
    <name evidence="2" type="ORF">HK103_001738</name>
</gene>
<dbReference type="InterPro" id="IPR001251">
    <property type="entry name" value="CRAL-TRIO_dom"/>
</dbReference>
<protein>
    <recommendedName>
        <fullName evidence="1">CRAL-TRIO domain-containing protein</fullName>
    </recommendedName>
</protein>
<dbReference type="InterPro" id="IPR036865">
    <property type="entry name" value="CRAL-TRIO_dom_sf"/>
</dbReference>
<dbReference type="Gene3D" id="3.40.525.10">
    <property type="entry name" value="CRAL-TRIO lipid binding domain"/>
    <property type="match status" value="1"/>
</dbReference>
<organism evidence="2 3">
    <name type="scientific">Boothiomyces macroporosus</name>
    <dbReference type="NCBI Taxonomy" id="261099"/>
    <lineage>
        <taxon>Eukaryota</taxon>
        <taxon>Fungi</taxon>
        <taxon>Fungi incertae sedis</taxon>
        <taxon>Chytridiomycota</taxon>
        <taxon>Chytridiomycota incertae sedis</taxon>
        <taxon>Chytridiomycetes</taxon>
        <taxon>Rhizophydiales</taxon>
        <taxon>Terramycetaceae</taxon>
        <taxon>Boothiomyces</taxon>
    </lineage>
</organism>
<feature type="domain" description="CRAL-TRIO" evidence="1">
    <location>
        <begin position="60"/>
        <end position="102"/>
    </location>
</feature>
<name>A0AAD5Y5D1_9FUNG</name>
<proteinExistence type="predicted"/>
<evidence type="ECO:0000259" key="1">
    <source>
        <dbReference type="Pfam" id="PF00650"/>
    </source>
</evidence>
<dbReference type="Pfam" id="PF00650">
    <property type="entry name" value="CRAL_TRIO"/>
    <property type="match status" value="1"/>
</dbReference>
<comment type="caution">
    <text evidence="2">The sequence shown here is derived from an EMBL/GenBank/DDBJ whole genome shotgun (WGS) entry which is preliminary data.</text>
</comment>
<evidence type="ECO:0000313" key="2">
    <source>
        <dbReference type="EMBL" id="KAJ3259847.1"/>
    </source>
</evidence>
<reference evidence="2" key="1">
    <citation type="submission" date="2020-05" db="EMBL/GenBank/DDBJ databases">
        <title>Phylogenomic resolution of chytrid fungi.</title>
        <authorList>
            <person name="Stajich J.E."/>
            <person name="Amses K."/>
            <person name="Simmons R."/>
            <person name="Seto K."/>
            <person name="Myers J."/>
            <person name="Bonds A."/>
            <person name="Quandt C.A."/>
            <person name="Barry K."/>
            <person name="Liu P."/>
            <person name="Grigoriev I."/>
            <person name="Longcore J.E."/>
            <person name="James T.Y."/>
        </authorList>
    </citation>
    <scope>NUCLEOTIDE SEQUENCE</scope>
    <source>
        <strain evidence="2">PLAUS21</strain>
    </source>
</reference>